<feature type="signal peptide" evidence="1">
    <location>
        <begin position="1"/>
        <end position="17"/>
    </location>
</feature>
<proteinExistence type="predicted"/>
<evidence type="ECO:0000313" key="2">
    <source>
        <dbReference type="EMBL" id="GBN12145.1"/>
    </source>
</evidence>
<dbReference type="OrthoDB" id="6440363at2759"/>
<evidence type="ECO:0000313" key="3">
    <source>
        <dbReference type="Proteomes" id="UP000499080"/>
    </source>
</evidence>
<evidence type="ECO:0008006" key="4">
    <source>
        <dbReference type="Google" id="ProtNLM"/>
    </source>
</evidence>
<gene>
    <name evidence="2" type="ORF">AVEN_238456_1</name>
</gene>
<protein>
    <recommendedName>
        <fullName evidence="4">DUF19 domain-containing protein</fullName>
    </recommendedName>
</protein>
<name>A0A4Y2LBX9_ARAVE</name>
<dbReference type="EMBL" id="BGPR01005652">
    <property type="protein sequence ID" value="GBN12145.1"/>
    <property type="molecule type" value="Genomic_DNA"/>
</dbReference>
<reference evidence="2 3" key="1">
    <citation type="journal article" date="2019" name="Sci. Rep.">
        <title>Orb-weaving spider Araneus ventricosus genome elucidates the spidroin gene catalogue.</title>
        <authorList>
            <person name="Kono N."/>
            <person name="Nakamura H."/>
            <person name="Ohtoshi R."/>
            <person name="Moran D.A.P."/>
            <person name="Shinohara A."/>
            <person name="Yoshida Y."/>
            <person name="Fujiwara M."/>
            <person name="Mori M."/>
            <person name="Tomita M."/>
            <person name="Arakawa K."/>
        </authorList>
    </citation>
    <scope>NUCLEOTIDE SEQUENCE [LARGE SCALE GENOMIC DNA]</scope>
</reference>
<accession>A0A4Y2LBX9</accession>
<keyword evidence="1" id="KW-0732">Signal</keyword>
<feature type="chain" id="PRO_5021455920" description="DUF19 domain-containing protein" evidence="1">
    <location>
        <begin position="18"/>
        <end position="235"/>
    </location>
</feature>
<comment type="caution">
    <text evidence="2">The sequence shown here is derived from an EMBL/GenBank/DDBJ whole genome shotgun (WGS) entry which is preliminary data.</text>
</comment>
<dbReference type="AlphaFoldDB" id="A0A4Y2LBX9"/>
<organism evidence="2 3">
    <name type="scientific">Araneus ventricosus</name>
    <name type="common">Orbweaver spider</name>
    <name type="synonym">Epeira ventricosa</name>
    <dbReference type="NCBI Taxonomy" id="182803"/>
    <lineage>
        <taxon>Eukaryota</taxon>
        <taxon>Metazoa</taxon>
        <taxon>Ecdysozoa</taxon>
        <taxon>Arthropoda</taxon>
        <taxon>Chelicerata</taxon>
        <taxon>Arachnida</taxon>
        <taxon>Araneae</taxon>
        <taxon>Araneomorphae</taxon>
        <taxon>Entelegynae</taxon>
        <taxon>Araneoidea</taxon>
        <taxon>Araneidae</taxon>
        <taxon>Araneus</taxon>
    </lineage>
</organism>
<evidence type="ECO:0000256" key="1">
    <source>
        <dbReference type="SAM" id="SignalP"/>
    </source>
</evidence>
<sequence length="235" mass="27459">MWIILLPLFMFAEVVTGEIDCNNPIFQECKHPKLFLEIPREMEVFKAQCPELAPFIQCVRDYDMKCIDEDYRLFQEPEKYADFIAVLDEICDRRSPFHTVVTHKLKCFNETFSKTNCVQENDAFVKLHMEPDKPLDEFAPSHVLVIPERIHCLSDILLAGCLVNDIAWNCGISAEFATMQYIHRSCFLDSSCSSSYRKSLLEDIDEFNLTEEQKNFAIDELDRLRILDDIRVIRS</sequence>
<dbReference type="Proteomes" id="UP000499080">
    <property type="component" value="Unassembled WGS sequence"/>
</dbReference>
<keyword evidence="3" id="KW-1185">Reference proteome</keyword>